<dbReference type="SUPFAM" id="SSF52425">
    <property type="entry name" value="Cryptochrome/photolyase, N-terminal domain"/>
    <property type="match status" value="1"/>
</dbReference>
<dbReference type="EMBL" id="AGSI01000018">
    <property type="protein sequence ID" value="EIE19691.1"/>
    <property type="molecule type" value="Genomic_DNA"/>
</dbReference>
<comment type="similarity">
    <text evidence="1">Belongs to the DNA photolyase class-1 family.</text>
</comment>
<proteinExistence type="inferred from homology"/>
<dbReference type="KEGG" id="csl:COCSUDRAFT_67753"/>
<reference evidence="4 5" key="1">
    <citation type="journal article" date="2012" name="Genome Biol.">
        <title>The genome of the polar eukaryotic microalga coccomyxa subellipsoidea reveals traits of cold adaptation.</title>
        <authorList>
            <person name="Blanc G."/>
            <person name="Agarkova I."/>
            <person name="Grimwood J."/>
            <person name="Kuo A."/>
            <person name="Brueggeman A."/>
            <person name="Dunigan D."/>
            <person name="Gurnon J."/>
            <person name="Ladunga I."/>
            <person name="Lindquist E."/>
            <person name="Lucas S."/>
            <person name="Pangilinan J."/>
            <person name="Proschold T."/>
            <person name="Salamov A."/>
            <person name="Schmutz J."/>
            <person name="Weeks D."/>
            <person name="Yamada T."/>
            <person name="Claverie J.M."/>
            <person name="Grigoriev I."/>
            <person name="Van Etten J."/>
            <person name="Lomsadze A."/>
            <person name="Borodovsky M."/>
        </authorList>
    </citation>
    <scope>NUCLEOTIDE SEQUENCE [LARGE SCALE GENOMIC DNA]</scope>
    <source>
        <strain evidence="4 5">C-169</strain>
    </source>
</reference>
<dbReference type="Pfam" id="PF00875">
    <property type="entry name" value="DNA_photolyase"/>
    <property type="match status" value="1"/>
</dbReference>
<feature type="binding site" evidence="2">
    <location>
        <begin position="364"/>
        <end position="371"/>
    </location>
    <ligand>
        <name>FAD</name>
        <dbReference type="ChEBI" id="CHEBI:57692"/>
    </ligand>
</feature>
<dbReference type="GO" id="GO:0003904">
    <property type="term" value="F:deoxyribodipyrimidine photo-lyase activity"/>
    <property type="evidence" value="ECO:0007669"/>
    <property type="project" value="TreeGrafter"/>
</dbReference>
<evidence type="ECO:0000256" key="1">
    <source>
        <dbReference type="ARBA" id="ARBA00005862"/>
    </source>
</evidence>
<keyword evidence="2" id="KW-0285">Flavoprotein</keyword>
<dbReference type="SUPFAM" id="SSF48173">
    <property type="entry name" value="Cryptochrome/photolyase FAD-binding domain"/>
    <property type="match status" value="1"/>
</dbReference>
<dbReference type="GO" id="GO:0003677">
    <property type="term" value="F:DNA binding"/>
    <property type="evidence" value="ECO:0007669"/>
    <property type="project" value="TreeGrafter"/>
</dbReference>
<comment type="caution">
    <text evidence="4">The sequence shown here is derived from an EMBL/GenBank/DDBJ whole genome shotgun (WGS) entry which is preliminary data.</text>
</comment>
<dbReference type="Gene3D" id="1.25.40.80">
    <property type="match status" value="1"/>
</dbReference>
<name>I0YMS2_COCSC</name>
<dbReference type="InterPro" id="IPR006050">
    <property type="entry name" value="DNA_photolyase_N"/>
</dbReference>
<dbReference type="STRING" id="574566.I0YMS2"/>
<dbReference type="InterPro" id="IPR036155">
    <property type="entry name" value="Crypto/Photolyase_N_sf"/>
</dbReference>
<dbReference type="OrthoDB" id="435881at2759"/>
<dbReference type="RefSeq" id="XP_005644235.1">
    <property type="nucleotide sequence ID" value="XM_005644178.1"/>
</dbReference>
<feature type="domain" description="Photolyase/cryptochrome alpha/beta" evidence="3">
    <location>
        <begin position="84"/>
        <end position="218"/>
    </location>
</feature>
<evidence type="ECO:0000256" key="2">
    <source>
        <dbReference type="PIRSR" id="PIRSR602081-1"/>
    </source>
</evidence>
<feature type="binding site" evidence="2">
    <location>
        <begin position="325"/>
        <end position="329"/>
    </location>
    <ligand>
        <name>FAD</name>
        <dbReference type="ChEBI" id="CHEBI:57692"/>
    </ligand>
</feature>
<evidence type="ECO:0000259" key="3">
    <source>
        <dbReference type="PROSITE" id="PS51645"/>
    </source>
</evidence>
<dbReference type="eggNOG" id="KOG0133">
    <property type="taxonomic scope" value="Eukaryota"/>
</dbReference>
<sequence>MQHSCIKGNACPGARGLSRLHQCGNLRGTASASPIGRHPFIKWLAARSFQLSSPISGRRNALDLAIQRIRGGRSEWPFAGGARRAAVMWFRNDLRVHDNEALAIANRDSSSLLPVYCFDPREYSSSGNGINSTGPYRAQFIVDAVMELRNSLRAIGSDLIVRIGKPEEVLTDLAKKVGASKVFCHSEVTYEEDLTEKQVAAALKVEDIQLKASWGSTLYSPDDLPFKLGDLPATHGEFRSKVASLAVKQPEKAPAQLKGKPVGSQGISSGDIPTLAQLGLQPLSNIPGAPKCRGGESEGLAQLNRLLSRTSMKAGPGSNISAAFSNEVSPWLALGCLSPRRMYAEVQARQASSNPTVVSLMHAELIWRDFFRFTAKKYASESIIRSSAQQEAPAVASASPRLSMAFA</sequence>
<evidence type="ECO:0000313" key="5">
    <source>
        <dbReference type="Proteomes" id="UP000007264"/>
    </source>
</evidence>
<dbReference type="AlphaFoldDB" id="I0YMS2"/>
<comment type="cofactor">
    <cofactor evidence="2">
        <name>FAD</name>
        <dbReference type="ChEBI" id="CHEBI:57692"/>
    </cofactor>
    <text evidence="2">Binds 1 FAD per subunit.</text>
</comment>
<dbReference type="PANTHER" id="PTHR11455">
    <property type="entry name" value="CRYPTOCHROME"/>
    <property type="match status" value="1"/>
</dbReference>
<dbReference type="PROSITE" id="PS51645">
    <property type="entry name" value="PHR_CRY_ALPHA_BETA"/>
    <property type="match status" value="1"/>
</dbReference>
<dbReference type="InterPro" id="IPR036134">
    <property type="entry name" value="Crypto/Photolyase_FAD-like_sf"/>
</dbReference>
<accession>I0YMS2</accession>
<evidence type="ECO:0000313" key="4">
    <source>
        <dbReference type="EMBL" id="EIE19691.1"/>
    </source>
</evidence>
<organism evidence="4 5">
    <name type="scientific">Coccomyxa subellipsoidea (strain C-169)</name>
    <name type="common">Green microalga</name>
    <dbReference type="NCBI Taxonomy" id="574566"/>
    <lineage>
        <taxon>Eukaryota</taxon>
        <taxon>Viridiplantae</taxon>
        <taxon>Chlorophyta</taxon>
        <taxon>core chlorophytes</taxon>
        <taxon>Trebouxiophyceae</taxon>
        <taxon>Trebouxiophyceae incertae sedis</taxon>
        <taxon>Coccomyxaceae</taxon>
        <taxon>Coccomyxa</taxon>
        <taxon>Coccomyxa subellipsoidea</taxon>
    </lineage>
</organism>
<dbReference type="InterPro" id="IPR014729">
    <property type="entry name" value="Rossmann-like_a/b/a_fold"/>
</dbReference>
<dbReference type="GO" id="GO:0000719">
    <property type="term" value="P:photoreactive repair"/>
    <property type="evidence" value="ECO:0007669"/>
    <property type="project" value="TreeGrafter"/>
</dbReference>
<protein>
    <submittedName>
        <fullName evidence="4">DNA photolyase</fullName>
    </submittedName>
</protein>
<keyword evidence="2" id="KW-0274">FAD</keyword>
<keyword evidence="5" id="KW-1185">Reference proteome</keyword>
<gene>
    <name evidence="4" type="ORF">COCSUDRAFT_67753</name>
</gene>
<dbReference type="GO" id="GO:0071949">
    <property type="term" value="F:FAD binding"/>
    <property type="evidence" value="ECO:0007669"/>
    <property type="project" value="TreeGrafter"/>
</dbReference>
<dbReference type="GeneID" id="17037663"/>
<dbReference type="Gene3D" id="3.40.50.620">
    <property type="entry name" value="HUPs"/>
    <property type="match status" value="1"/>
</dbReference>
<dbReference type="InterPro" id="IPR002081">
    <property type="entry name" value="Cryptochrome/DNA_photolyase_1"/>
</dbReference>
<dbReference type="Proteomes" id="UP000007264">
    <property type="component" value="Unassembled WGS sequence"/>
</dbReference>
<dbReference type="PANTHER" id="PTHR11455:SF2">
    <property type="entry name" value="BLUE-LIGHT PHOTORECEPTOR PHR2"/>
    <property type="match status" value="1"/>
</dbReference>